<dbReference type="RefSeq" id="WP_115589566.1">
    <property type="nucleotide sequence ID" value="NZ_LR134169.1"/>
</dbReference>
<dbReference type="CDD" id="cd07067">
    <property type="entry name" value="HP_PGM_like"/>
    <property type="match status" value="1"/>
</dbReference>
<dbReference type="Pfam" id="PF00300">
    <property type="entry name" value="His_Phos_1"/>
    <property type="match status" value="1"/>
</dbReference>
<dbReference type="InterPro" id="IPR004449">
    <property type="entry name" value="SixA"/>
</dbReference>
<dbReference type="EMBL" id="UFRN01000002">
    <property type="protein sequence ID" value="SUT90160.1"/>
    <property type="molecule type" value="Genomic_DNA"/>
</dbReference>
<keyword evidence="1" id="KW-0378">Hydrolase</keyword>
<organism evidence="1 2">
    <name type="scientific">Actinobacillus lignieresii</name>
    <dbReference type="NCBI Taxonomy" id="720"/>
    <lineage>
        <taxon>Bacteria</taxon>
        <taxon>Pseudomonadati</taxon>
        <taxon>Pseudomonadota</taxon>
        <taxon>Gammaproteobacteria</taxon>
        <taxon>Pasteurellales</taxon>
        <taxon>Pasteurellaceae</taxon>
        <taxon>Actinobacillus</taxon>
    </lineage>
</organism>
<dbReference type="SMART" id="SM00855">
    <property type="entry name" value="PGAM"/>
    <property type="match status" value="1"/>
</dbReference>
<gene>
    <name evidence="1" type="primary">sixA_2</name>
    <name evidence="1" type="ORF">NCTC4191_00225</name>
</gene>
<evidence type="ECO:0000313" key="1">
    <source>
        <dbReference type="EMBL" id="SUT90160.1"/>
    </source>
</evidence>
<dbReference type="GO" id="GO:0101006">
    <property type="term" value="F:protein histidine phosphatase activity"/>
    <property type="evidence" value="ECO:0007669"/>
    <property type="project" value="InterPro"/>
</dbReference>
<dbReference type="EC" id="3.1.3.-" evidence="1"/>
<name>A0A380TQ29_ACTLI</name>
<keyword evidence="2" id="KW-1185">Reference proteome</keyword>
<reference evidence="1 2" key="1">
    <citation type="submission" date="2018-06" db="EMBL/GenBank/DDBJ databases">
        <authorList>
            <consortium name="Pathogen Informatics"/>
            <person name="Doyle S."/>
        </authorList>
    </citation>
    <scope>NUCLEOTIDE SEQUENCE [LARGE SCALE GENOMIC DNA]</scope>
    <source>
        <strain evidence="1 2">NCTC4191</strain>
    </source>
</reference>
<dbReference type="Gene3D" id="3.40.50.1240">
    <property type="entry name" value="Phosphoglycerate mutase-like"/>
    <property type="match status" value="1"/>
</dbReference>
<dbReference type="NCBIfam" id="TIGR00249">
    <property type="entry name" value="sixA"/>
    <property type="match status" value="1"/>
</dbReference>
<protein>
    <submittedName>
        <fullName evidence="1">Phosphohistidine phosphatase</fullName>
        <ecNumber evidence="1">3.1.3.-</ecNumber>
    </submittedName>
</protein>
<accession>A0A380TQ29</accession>
<dbReference type="Proteomes" id="UP000254253">
    <property type="component" value="Unassembled WGS sequence"/>
</dbReference>
<dbReference type="GO" id="GO:0005737">
    <property type="term" value="C:cytoplasm"/>
    <property type="evidence" value="ECO:0007669"/>
    <property type="project" value="InterPro"/>
</dbReference>
<sequence length="163" mass="18490">MNIWIMRHGEAGFNAATDSERPLTENGRKTAYKQGQWLAKRFLEQSIVLDKVIVSPYLRAQQTFEALNEGMQAVDFKRNLVNSSIEIWEGVTPGGDPENVKNYLDFLREEGAKNILIVSHLPLVYDLVVSLTQHQDSVHFYPAVIAEIDWKTDFGKVSAIENP</sequence>
<dbReference type="AlphaFoldDB" id="A0A380TQ29"/>
<evidence type="ECO:0000313" key="2">
    <source>
        <dbReference type="Proteomes" id="UP000254253"/>
    </source>
</evidence>
<dbReference type="SUPFAM" id="SSF53254">
    <property type="entry name" value="Phosphoglycerate mutase-like"/>
    <property type="match status" value="1"/>
</dbReference>
<dbReference type="InterPro" id="IPR029033">
    <property type="entry name" value="His_PPase_superfam"/>
</dbReference>
<proteinExistence type="predicted"/>
<dbReference type="InterPro" id="IPR013078">
    <property type="entry name" value="His_Pase_superF_clade-1"/>
</dbReference>